<evidence type="ECO:0000313" key="2">
    <source>
        <dbReference type="Proteomes" id="UP000821845"/>
    </source>
</evidence>
<comment type="caution">
    <text evidence="1">The sequence shown here is derived from an EMBL/GenBank/DDBJ whole genome shotgun (WGS) entry which is preliminary data.</text>
</comment>
<organism evidence="1 2">
    <name type="scientific">Hyalomma asiaticum</name>
    <name type="common">Tick</name>
    <dbReference type="NCBI Taxonomy" id="266040"/>
    <lineage>
        <taxon>Eukaryota</taxon>
        <taxon>Metazoa</taxon>
        <taxon>Ecdysozoa</taxon>
        <taxon>Arthropoda</taxon>
        <taxon>Chelicerata</taxon>
        <taxon>Arachnida</taxon>
        <taxon>Acari</taxon>
        <taxon>Parasitiformes</taxon>
        <taxon>Ixodida</taxon>
        <taxon>Ixodoidea</taxon>
        <taxon>Ixodidae</taxon>
        <taxon>Hyalomminae</taxon>
        <taxon>Hyalomma</taxon>
    </lineage>
</organism>
<proteinExistence type="predicted"/>
<gene>
    <name evidence="1" type="ORF">HPB50_016416</name>
</gene>
<name>A0ACB7SWT3_HYAAI</name>
<sequence length="121" mass="13513">MPSDTSSTWNENVYDDVEVPESNKSYENVYDVVEVPESKKSYLYVHNRDGLAEISYESVPDQDSVETTTSRGNKELAVSSAEKDSAVVPAEKSKKMANSTKRSPGSEEEHIYEDIDAVRSK</sequence>
<accession>A0ACB7SWT3</accession>
<keyword evidence="2" id="KW-1185">Reference proteome</keyword>
<evidence type="ECO:0000313" key="1">
    <source>
        <dbReference type="EMBL" id="KAH6939173.1"/>
    </source>
</evidence>
<protein>
    <submittedName>
        <fullName evidence="1">Uncharacterized protein</fullName>
    </submittedName>
</protein>
<dbReference type="EMBL" id="CM023482">
    <property type="protein sequence ID" value="KAH6939173.1"/>
    <property type="molecule type" value="Genomic_DNA"/>
</dbReference>
<dbReference type="Proteomes" id="UP000821845">
    <property type="component" value="Chromosome 2"/>
</dbReference>
<reference evidence="1" key="1">
    <citation type="submission" date="2020-05" db="EMBL/GenBank/DDBJ databases">
        <title>Large-scale comparative analyses of tick genomes elucidate their genetic diversity and vector capacities.</title>
        <authorList>
            <person name="Jia N."/>
            <person name="Wang J."/>
            <person name="Shi W."/>
            <person name="Du L."/>
            <person name="Sun Y."/>
            <person name="Zhan W."/>
            <person name="Jiang J."/>
            <person name="Wang Q."/>
            <person name="Zhang B."/>
            <person name="Ji P."/>
            <person name="Sakyi L.B."/>
            <person name="Cui X."/>
            <person name="Yuan T."/>
            <person name="Jiang B."/>
            <person name="Yang W."/>
            <person name="Lam T.T.-Y."/>
            <person name="Chang Q."/>
            <person name="Ding S."/>
            <person name="Wang X."/>
            <person name="Zhu J."/>
            <person name="Ruan X."/>
            <person name="Zhao L."/>
            <person name="Wei J."/>
            <person name="Que T."/>
            <person name="Du C."/>
            <person name="Cheng J."/>
            <person name="Dai P."/>
            <person name="Han X."/>
            <person name="Huang E."/>
            <person name="Gao Y."/>
            <person name="Liu J."/>
            <person name="Shao H."/>
            <person name="Ye R."/>
            <person name="Li L."/>
            <person name="Wei W."/>
            <person name="Wang X."/>
            <person name="Wang C."/>
            <person name="Yang T."/>
            <person name="Huo Q."/>
            <person name="Li W."/>
            <person name="Guo W."/>
            <person name="Chen H."/>
            <person name="Zhou L."/>
            <person name="Ni X."/>
            <person name="Tian J."/>
            <person name="Zhou Y."/>
            <person name="Sheng Y."/>
            <person name="Liu T."/>
            <person name="Pan Y."/>
            <person name="Xia L."/>
            <person name="Li J."/>
            <person name="Zhao F."/>
            <person name="Cao W."/>
        </authorList>
    </citation>
    <scope>NUCLEOTIDE SEQUENCE</scope>
    <source>
        <strain evidence="1">Hyas-2018</strain>
    </source>
</reference>